<dbReference type="EMBL" id="LKCN02000001">
    <property type="protein sequence ID" value="RCI16409.1"/>
    <property type="molecule type" value="Genomic_DNA"/>
</dbReference>
<dbReference type="Proteomes" id="UP000253664">
    <property type="component" value="Unassembled WGS sequence"/>
</dbReference>
<gene>
    <name evidence="1" type="ORF">L249_1980</name>
</gene>
<organism evidence="1 2">
    <name type="scientific">Ophiocordyceps polyrhachis-furcata BCC 54312</name>
    <dbReference type="NCBI Taxonomy" id="1330021"/>
    <lineage>
        <taxon>Eukaryota</taxon>
        <taxon>Fungi</taxon>
        <taxon>Dikarya</taxon>
        <taxon>Ascomycota</taxon>
        <taxon>Pezizomycotina</taxon>
        <taxon>Sordariomycetes</taxon>
        <taxon>Hypocreomycetidae</taxon>
        <taxon>Hypocreales</taxon>
        <taxon>Ophiocordycipitaceae</taxon>
        <taxon>Ophiocordyceps</taxon>
    </lineage>
</organism>
<sequence>MYLVIMKCLTKLYSIYLPLGLGDLNRISALCLTKLYSIYLPLGLGELNRISALYKEKYLYVSLERCVSPFGLDYGFNPARH</sequence>
<comment type="caution">
    <text evidence="1">The sequence shown here is derived from an EMBL/GenBank/DDBJ whole genome shotgun (WGS) entry which is preliminary data.</text>
</comment>
<accession>A0A367LPS2</accession>
<evidence type="ECO:0000313" key="2">
    <source>
        <dbReference type="Proteomes" id="UP000253664"/>
    </source>
</evidence>
<dbReference type="AlphaFoldDB" id="A0A367LPS2"/>
<evidence type="ECO:0000313" key="1">
    <source>
        <dbReference type="EMBL" id="RCI16409.1"/>
    </source>
</evidence>
<keyword evidence="2" id="KW-1185">Reference proteome</keyword>
<reference evidence="1 2" key="1">
    <citation type="journal article" date="2015" name="BMC Genomics">
        <title>Insights from the genome of Ophiocordyceps polyrhachis-furcata to pathogenicity and host specificity in insect fungi.</title>
        <authorList>
            <person name="Wichadakul D."/>
            <person name="Kobmoo N."/>
            <person name="Ingsriswang S."/>
            <person name="Tangphatsornruang S."/>
            <person name="Chantasingh D."/>
            <person name="Luangsa-ard J.J."/>
            <person name="Eurwilaichitr L."/>
        </authorList>
    </citation>
    <scope>NUCLEOTIDE SEQUENCE [LARGE SCALE GENOMIC DNA]</scope>
    <source>
        <strain evidence="1 2">BCC 54312</strain>
    </source>
</reference>
<proteinExistence type="predicted"/>
<name>A0A367LPS2_9HYPO</name>
<protein>
    <submittedName>
        <fullName evidence="1">Uncharacterized protein</fullName>
    </submittedName>
</protein>